<keyword evidence="3" id="KW-1185">Reference proteome</keyword>
<accession>A0AAV7V3K7</accession>
<reference evidence="2" key="1">
    <citation type="journal article" date="2022" name="bioRxiv">
        <title>Sequencing and chromosome-scale assembly of the giantPleurodeles waltlgenome.</title>
        <authorList>
            <person name="Brown T."/>
            <person name="Elewa A."/>
            <person name="Iarovenko S."/>
            <person name="Subramanian E."/>
            <person name="Araus A.J."/>
            <person name="Petzold A."/>
            <person name="Susuki M."/>
            <person name="Suzuki K.-i.T."/>
            <person name="Hayashi T."/>
            <person name="Toyoda A."/>
            <person name="Oliveira C."/>
            <person name="Osipova E."/>
            <person name="Leigh N.D."/>
            <person name="Simon A."/>
            <person name="Yun M.H."/>
        </authorList>
    </citation>
    <scope>NUCLEOTIDE SEQUENCE</scope>
    <source>
        <strain evidence="2">20211129_DDA</strain>
        <tissue evidence="2">Liver</tissue>
    </source>
</reference>
<dbReference type="Proteomes" id="UP001066276">
    <property type="component" value="Chromosome 2_2"/>
</dbReference>
<name>A0AAV7V3K7_PLEWA</name>
<protein>
    <submittedName>
        <fullName evidence="2">Uncharacterized protein</fullName>
    </submittedName>
</protein>
<gene>
    <name evidence="2" type="ORF">NDU88_003861</name>
</gene>
<dbReference type="AlphaFoldDB" id="A0AAV7V3K7"/>
<evidence type="ECO:0000313" key="2">
    <source>
        <dbReference type="EMBL" id="KAJ1194573.1"/>
    </source>
</evidence>
<evidence type="ECO:0000256" key="1">
    <source>
        <dbReference type="SAM" id="MobiDB-lite"/>
    </source>
</evidence>
<comment type="caution">
    <text evidence="2">The sequence shown here is derived from an EMBL/GenBank/DDBJ whole genome shotgun (WGS) entry which is preliminary data.</text>
</comment>
<sequence length="82" mass="8368">MASTEAASNAPSRLPATGGSPAAQRTVPSTRPPVLQAVRQPVLRPSHDPGRSRKKKSLQAQSGGGGVRGSTPLPIRPPSAPQ</sequence>
<proteinExistence type="predicted"/>
<feature type="compositionally biased region" description="Polar residues" evidence="1">
    <location>
        <begin position="1"/>
        <end position="11"/>
    </location>
</feature>
<dbReference type="EMBL" id="JANPWB010000004">
    <property type="protein sequence ID" value="KAJ1194573.1"/>
    <property type="molecule type" value="Genomic_DNA"/>
</dbReference>
<organism evidence="2 3">
    <name type="scientific">Pleurodeles waltl</name>
    <name type="common">Iberian ribbed newt</name>
    <dbReference type="NCBI Taxonomy" id="8319"/>
    <lineage>
        <taxon>Eukaryota</taxon>
        <taxon>Metazoa</taxon>
        <taxon>Chordata</taxon>
        <taxon>Craniata</taxon>
        <taxon>Vertebrata</taxon>
        <taxon>Euteleostomi</taxon>
        <taxon>Amphibia</taxon>
        <taxon>Batrachia</taxon>
        <taxon>Caudata</taxon>
        <taxon>Salamandroidea</taxon>
        <taxon>Salamandridae</taxon>
        <taxon>Pleurodelinae</taxon>
        <taxon>Pleurodeles</taxon>
    </lineage>
</organism>
<evidence type="ECO:0000313" key="3">
    <source>
        <dbReference type="Proteomes" id="UP001066276"/>
    </source>
</evidence>
<feature type="region of interest" description="Disordered" evidence="1">
    <location>
        <begin position="1"/>
        <end position="82"/>
    </location>
</feature>